<feature type="domain" description="DUF1858" evidence="3">
    <location>
        <begin position="5"/>
        <end position="59"/>
    </location>
</feature>
<protein>
    <submittedName>
        <fullName evidence="4">DUF438 domain-containing protein</fullName>
    </submittedName>
</protein>
<evidence type="ECO:0000259" key="1">
    <source>
        <dbReference type="Pfam" id="PF01814"/>
    </source>
</evidence>
<evidence type="ECO:0000313" key="5">
    <source>
        <dbReference type="Proteomes" id="UP000266066"/>
    </source>
</evidence>
<dbReference type="PANTHER" id="PTHR39966:SF3">
    <property type="entry name" value="DUF438 DOMAIN-CONTAINING PROTEIN"/>
    <property type="match status" value="1"/>
</dbReference>
<name>A0A395UZB3_9FIRM</name>
<dbReference type="EMBL" id="QRUJ01000021">
    <property type="protein sequence ID" value="RGR52519.1"/>
    <property type="molecule type" value="Genomic_DNA"/>
</dbReference>
<dbReference type="Pfam" id="PF04282">
    <property type="entry name" value="DUF438"/>
    <property type="match status" value="1"/>
</dbReference>
<dbReference type="InterPro" id="IPR012312">
    <property type="entry name" value="Hemerythrin-like"/>
</dbReference>
<evidence type="ECO:0000313" key="4">
    <source>
        <dbReference type="EMBL" id="RGR52519.1"/>
    </source>
</evidence>
<sequence length="506" mass="57889">MSKKIDLNRSVYDITKTYPEVIDIMVNLGFDEIKKPAMLNSVGRIMTIPKGAKSKGISIPVVIAELIKNGFEITGNMPDISSMASKEFQVKETGNTELLKDYLKRLGNGEDLESVKKDFVKNFSDVDASEIMKAEQELIKEGTPITEVQKLCDVHSALFHGLTKEEKIANAEKAVEESLKKEEASEMKTMPDAYVRKHELAKALRETKGHPLYSFTEENERFSKEIADIRGALEKGEDVSKKISDFRQIATHYAKKGDLIYPLLKVRYEISGPSDVMWSVDDEIRDELAAIDKECNHDKEWIKRVQAVLTRADEMIYKEANILFPICAVNFTVEEWYGIYEDAKDYTLVYGIENRWEEAEKYIQDKKNRHEAAIYEGEIVMGGGHMSVAQLEAMLNTLPIEITFVDDNNINRYFNEGAKVFKRPGMAIDREVFSCHPPKIEPMVRSIIESFKNHTMDSVPVWMEKQGKPFLVTYYAVRDKNDIYLGTVEVVQDMQFAKEHFTSIHD</sequence>
<dbReference type="Pfam" id="PF01814">
    <property type="entry name" value="Hemerythrin"/>
    <property type="match status" value="1"/>
</dbReference>
<dbReference type="Proteomes" id="UP000266066">
    <property type="component" value="Unassembled WGS sequence"/>
</dbReference>
<dbReference type="RefSeq" id="WP_118392573.1">
    <property type="nucleotide sequence ID" value="NZ_QRUJ01000021.1"/>
</dbReference>
<dbReference type="GO" id="GO:0005886">
    <property type="term" value="C:plasma membrane"/>
    <property type="evidence" value="ECO:0007669"/>
    <property type="project" value="TreeGrafter"/>
</dbReference>
<evidence type="ECO:0000259" key="2">
    <source>
        <dbReference type="Pfam" id="PF04282"/>
    </source>
</evidence>
<dbReference type="Gene3D" id="1.10.3910.10">
    <property type="entry name" value="SP0561-like"/>
    <property type="match status" value="1"/>
</dbReference>
<dbReference type="Pfam" id="PF13596">
    <property type="entry name" value="PAS_10"/>
    <property type="match status" value="1"/>
</dbReference>
<dbReference type="Pfam" id="PF08984">
    <property type="entry name" value="DUF1858"/>
    <property type="match status" value="1"/>
</dbReference>
<dbReference type="PANTHER" id="PTHR39966">
    <property type="entry name" value="BLL2471 PROTEIN-RELATED"/>
    <property type="match status" value="1"/>
</dbReference>
<dbReference type="InterPro" id="IPR038062">
    <property type="entry name" value="ScdA-like_N_sf"/>
</dbReference>
<dbReference type="InterPro" id="IPR015077">
    <property type="entry name" value="DUF1858"/>
</dbReference>
<organism evidence="4 5">
    <name type="scientific">Agathobacter rectalis</name>
    <dbReference type="NCBI Taxonomy" id="39491"/>
    <lineage>
        <taxon>Bacteria</taxon>
        <taxon>Bacillati</taxon>
        <taxon>Bacillota</taxon>
        <taxon>Clostridia</taxon>
        <taxon>Lachnospirales</taxon>
        <taxon>Lachnospiraceae</taxon>
        <taxon>Agathobacter</taxon>
    </lineage>
</organism>
<feature type="domain" description="DUF438" evidence="2">
    <location>
        <begin position="99"/>
        <end position="162"/>
    </location>
</feature>
<dbReference type="Gene3D" id="1.20.120.520">
    <property type="entry name" value="nmb1532 protein domain like"/>
    <property type="match status" value="1"/>
</dbReference>
<dbReference type="SUPFAM" id="SSF140683">
    <property type="entry name" value="SP0561-like"/>
    <property type="match status" value="1"/>
</dbReference>
<accession>A0A395UZB3</accession>
<proteinExistence type="predicted"/>
<reference evidence="4 5" key="1">
    <citation type="submission" date="2018-08" db="EMBL/GenBank/DDBJ databases">
        <title>A genome reference for cultivated species of the human gut microbiota.</title>
        <authorList>
            <person name="Zou Y."/>
            <person name="Xue W."/>
            <person name="Luo G."/>
        </authorList>
    </citation>
    <scope>NUCLEOTIDE SEQUENCE [LARGE SCALE GENOMIC DNA]</scope>
    <source>
        <strain evidence="4 5">AF25-15</strain>
    </source>
</reference>
<dbReference type="AlphaFoldDB" id="A0A395UZB3"/>
<evidence type="ECO:0000259" key="3">
    <source>
        <dbReference type="Pfam" id="PF08984"/>
    </source>
</evidence>
<comment type="caution">
    <text evidence="4">The sequence shown here is derived from an EMBL/GenBank/DDBJ whole genome shotgun (WGS) entry which is preliminary data.</text>
</comment>
<feature type="domain" description="Hemerythrin-like" evidence="1">
    <location>
        <begin position="211"/>
        <end position="326"/>
    </location>
</feature>
<gene>
    <name evidence="4" type="ORF">DWY38_14295</name>
</gene>
<dbReference type="InterPro" id="IPR007380">
    <property type="entry name" value="DUF438"/>
</dbReference>